<dbReference type="Proteomes" id="UP000323426">
    <property type="component" value="Unassembled WGS sequence"/>
</dbReference>
<dbReference type="SUPFAM" id="SSF50891">
    <property type="entry name" value="Cyclophilin-like"/>
    <property type="match status" value="1"/>
</dbReference>
<dbReference type="InterPro" id="IPR002130">
    <property type="entry name" value="Cyclophilin-type_PPIase_dom"/>
</dbReference>
<dbReference type="Pfam" id="PF00160">
    <property type="entry name" value="Pro_isomerase"/>
    <property type="match status" value="1"/>
</dbReference>
<evidence type="ECO:0000313" key="6">
    <source>
        <dbReference type="Proteomes" id="UP000323426"/>
    </source>
</evidence>
<dbReference type="PROSITE" id="PS51257">
    <property type="entry name" value="PROKAR_LIPOPROTEIN"/>
    <property type="match status" value="1"/>
</dbReference>
<dbReference type="PROSITE" id="PS50072">
    <property type="entry name" value="CSA_PPIASE_2"/>
    <property type="match status" value="1"/>
</dbReference>
<evidence type="ECO:0000259" key="4">
    <source>
        <dbReference type="PROSITE" id="PS50072"/>
    </source>
</evidence>
<dbReference type="Gene3D" id="2.40.100.10">
    <property type="entry name" value="Cyclophilin-like"/>
    <property type="match status" value="1"/>
</dbReference>
<dbReference type="InterPro" id="IPR004155">
    <property type="entry name" value="PBS_lyase_HEAT"/>
</dbReference>
<keyword evidence="6" id="KW-1185">Reference proteome</keyword>
<dbReference type="InterPro" id="IPR016024">
    <property type="entry name" value="ARM-type_fold"/>
</dbReference>
<evidence type="ECO:0000256" key="1">
    <source>
        <dbReference type="ARBA" id="ARBA00013194"/>
    </source>
</evidence>
<protein>
    <recommendedName>
        <fullName evidence="1">peptidylprolyl isomerase</fullName>
        <ecNumber evidence="1">5.2.1.8</ecNumber>
    </recommendedName>
</protein>
<proteinExistence type="predicted"/>
<dbReference type="PRINTS" id="PR00153">
    <property type="entry name" value="CSAPPISMRASE"/>
</dbReference>
<keyword evidence="2" id="KW-0697">Rotamase</keyword>
<name>A0A5M6D525_9BACT</name>
<dbReference type="EC" id="5.2.1.8" evidence="1"/>
<organism evidence="5 6">
    <name type="scientific">Adhaeribacter rhizoryzae</name>
    <dbReference type="NCBI Taxonomy" id="2607907"/>
    <lineage>
        <taxon>Bacteria</taxon>
        <taxon>Pseudomonadati</taxon>
        <taxon>Bacteroidota</taxon>
        <taxon>Cytophagia</taxon>
        <taxon>Cytophagales</taxon>
        <taxon>Hymenobacteraceae</taxon>
        <taxon>Adhaeribacter</taxon>
    </lineage>
</organism>
<dbReference type="Pfam" id="PF13646">
    <property type="entry name" value="HEAT_2"/>
    <property type="match status" value="2"/>
</dbReference>
<dbReference type="CDD" id="cd00317">
    <property type="entry name" value="cyclophilin"/>
    <property type="match status" value="1"/>
</dbReference>
<sequence>MKIKLYLILLLFIMACQRPVQIGRVKQEKQSLPVNKFSDATLRKIYTLQDERKADEIISFLKHELPVYRQHAALALASVQAKETIPALMPLLADKEPAVRRAAAYALGQIGDVAAEDGLIKYSTLEKTAYVHAEITEALGKCATQKGLNYLTSFTPTNDTEKAGQIWGLYRTNAKNLNYDAVARKAISYLAISNIQLVRLGAAHFLARTPKLNLNSRSKYLIQAVTTEPSPEVRMALATALGKVKPADATTILLQLIQKDPDYRVRLNAIRALNNANFSEVKEIVYTALGDKNAHTALTAAEYLATKAPPQEAAIILKQADKQTHWRVRAALLAAALKEHPEKELVLRKIKQRYAQSNNIYEKGALLSALAADVNAYNFIQQETFSGASTVLATYGIQALADMRQQKAFPENLKAPFAAIFQKAIESGDVALIGITAGVLQAPTLNMKEAYPDWSFLKIAQDKLVLPRDMETYQELTKTIRFFEGLPPATPPKNPFTHPIDWDFAKKIHPAQNVILTTAKGTITLQLFTEEAPGTVTNFVQLAQAGFFNGKNFHRVVPNFVAQAGDPRGDGWGSTDYAIRSELANLRYGEGFVGMASAGKDTESCQWFITHSPTPHLDGRYTIFARVISGMPVVHLLEIGDKIEAVTIPE</sequence>
<comment type="caution">
    <text evidence="5">The sequence shown here is derived from an EMBL/GenBank/DDBJ whole genome shotgun (WGS) entry which is preliminary data.</text>
</comment>
<dbReference type="InterPro" id="IPR011989">
    <property type="entry name" value="ARM-like"/>
</dbReference>
<feature type="domain" description="PPIase cyclophilin-type" evidence="4">
    <location>
        <begin position="521"/>
        <end position="650"/>
    </location>
</feature>
<gene>
    <name evidence="5" type="ORF">F0145_18510</name>
</gene>
<evidence type="ECO:0000313" key="5">
    <source>
        <dbReference type="EMBL" id="KAA5542443.1"/>
    </source>
</evidence>
<evidence type="ECO:0000256" key="2">
    <source>
        <dbReference type="ARBA" id="ARBA00023110"/>
    </source>
</evidence>
<dbReference type="SUPFAM" id="SSF48371">
    <property type="entry name" value="ARM repeat"/>
    <property type="match status" value="1"/>
</dbReference>
<dbReference type="InterPro" id="IPR044666">
    <property type="entry name" value="Cyclophilin_A-like"/>
</dbReference>
<dbReference type="GO" id="GO:0003755">
    <property type="term" value="F:peptidyl-prolyl cis-trans isomerase activity"/>
    <property type="evidence" value="ECO:0007669"/>
    <property type="project" value="UniProtKB-KW"/>
</dbReference>
<dbReference type="PANTHER" id="PTHR45625">
    <property type="entry name" value="PEPTIDYL-PROLYL CIS-TRANS ISOMERASE-RELATED"/>
    <property type="match status" value="1"/>
</dbReference>
<dbReference type="AlphaFoldDB" id="A0A5M6D525"/>
<dbReference type="EMBL" id="VWSF01000017">
    <property type="protein sequence ID" value="KAA5542443.1"/>
    <property type="molecule type" value="Genomic_DNA"/>
</dbReference>
<dbReference type="SMART" id="SM00567">
    <property type="entry name" value="EZ_HEAT"/>
    <property type="match status" value="3"/>
</dbReference>
<dbReference type="InterPro" id="IPR021133">
    <property type="entry name" value="HEAT_type_2"/>
</dbReference>
<dbReference type="InterPro" id="IPR029000">
    <property type="entry name" value="Cyclophilin-like_dom_sf"/>
</dbReference>
<keyword evidence="3" id="KW-0413">Isomerase</keyword>
<dbReference type="PROSITE" id="PS50077">
    <property type="entry name" value="HEAT_REPEAT"/>
    <property type="match status" value="1"/>
</dbReference>
<dbReference type="Gene3D" id="1.25.10.10">
    <property type="entry name" value="Leucine-rich Repeat Variant"/>
    <property type="match status" value="2"/>
</dbReference>
<dbReference type="RefSeq" id="WP_150090706.1">
    <property type="nucleotide sequence ID" value="NZ_VWSF01000017.1"/>
</dbReference>
<reference evidence="5 6" key="1">
    <citation type="submission" date="2019-09" db="EMBL/GenBank/DDBJ databases">
        <title>Genome sequence and assembly of Adhaeribacter sp.</title>
        <authorList>
            <person name="Chhetri G."/>
        </authorList>
    </citation>
    <scope>NUCLEOTIDE SEQUENCE [LARGE SCALE GENOMIC DNA]</scope>
    <source>
        <strain evidence="5 6">DK36</strain>
    </source>
</reference>
<evidence type="ECO:0000256" key="3">
    <source>
        <dbReference type="ARBA" id="ARBA00023235"/>
    </source>
</evidence>
<accession>A0A5M6D525</accession>
<dbReference type="PANTHER" id="PTHR45625:SF4">
    <property type="entry name" value="PEPTIDYLPROLYL ISOMERASE DOMAIN AND WD REPEAT-CONTAINING PROTEIN 1"/>
    <property type="match status" value="1"/>
</dbReference>